<keyword evidence="6" id="KW-1185">Reference proteome</keyword>
<dbReference type="EMBL" id="JAAAIP010000629">
    <property type="protein sequence ID" value="KAG0314277.1"/>
    <property type="molecule type" value="Genomic_DNA"/>
</dbReference>
<accession>A0A9P6R7T0</accession>
<comment type="caution">
    <text evidence="5">The sequence shown here is derived from an EMBL/GenBank/DDBJ whole genome shotgun (WGS) entry which is preliminary data.</text>
</comment>
<organism evidence="5 6">
    <name type="scientific">Dissophora globulifera</name>
    <dbReference type="NCBI Taxonomy" id="979702"/>
    <lineage>
        <taxon>Eukaryota</taxon>
        <taxon>Fungi</taxon>
        <taxon>Fungi incertae sedis</taxon>
        <taxon>Mucoromycota</taxon>
        <taxon>Mortierellomycotina</taxon>
        <taxon>Mortierellomycetes</taxon>
        <taxon>Mortierellales</taxon>
        <taxon>Mortierellaceae</taxon>
        <taxon>Dissophora</taxon>
    </lineage>
</organism>
<proteinExistence type="predicted"/>
<reference evidence="5" key="1">
    <citation type="journal article" date="2020" name="Fungal Divers.">
        <title>Resolving the Mortierellaceae phylogeny through synthesis of multi-gene phylogenetics and phylogenomics.</title>
        <authorList>
            <person name="Vandepol N."/>
            <person name="Liber J."/>
            <person name="Desiro A."/>
            <person name="Na H."/>
            <person name="Kennedy M."/>
            <person name="Barry K."/>
            <person name="Grigoriev I.V."/>
            <person name="Miller A.N."/>
            <person name="O'Donnell K."/>
            <person name="Stajich J.E."/>
            <person name="Bonito G."/>
        </authorList>
    </citation>
    <scope>NUCLEOTIDE SEQUENCE</scope>
    <source>
        <strain evidence="5">REB-010B</strain>
    </source>
</reference>
<dbReference type="Pfam" id="PF20147">
    <property type="entry name" value="Crinkler"/>
    <property type="match status" value="1"/>
</dbReference>
<evidence type="ECO:0000256" key="3">
    <source>
        <dbReference type="ARBA" id="ARBA00022525"/>
    </source>
</evidence>
<dbReference type="InterPro" id="IPR045379">
    <property type="entry name" value="Crinkler_N"/>
</dbReference>
<dbReference type="OrthoDB" id="2393824at2759"/>
<dbReference type="GO" id="GO:0005576">
    <property type="term" value="C:extracellular region"/>
    <property type="evidence" value="ECO:0007669"/>
    <property type="project" value="UniProtKB-SubCell"/>
</dbReference>
<evidence type="ECO:0000313" key="5">
    <source>
        <dbReference type="EMBL" id="KAG0314277.1"/>
    </source>
</evidence>
<name>A0A9P6R7T0_9FUNG</name>
<dbReference type="AlphaFoldDB" id="A0A9P6R7T0"/>
<evidence type="ECO:0000256" key="1">
    <source>
        <dbReference type="ARBA" id="ARBA00004340"/>
    </source>
</evidence>
<gene>
    <name evidence="5" type="ORF">BGZ99_008234</name>
</gene>
<evidence type="ECO:0000259" key="4">
    <source>
        <dbReference type="Pfam" id="PF20147"/>
    </source>
</evidence>
<sequence length="245" mass="27740">MPKLSRFPKAKLSVFCLVESESTSHAFPVKNIPLSNTVYDLKELIKKENPNGFHNLDPRDLSLWLVTIPLEDDDGKLRIWLDNLTDKDELHPRKPLSAVFSKGPPDDSTYIIVQRSHPAVAVQTPVSPLPGSRPSTPLSGDLRVDIKRITDRFFAPGSVAAQFLDSIVREAKTRHLAQEDHTIHDFMKAHVEDSSERDDQDISPFYFLTPEVSGPDIMFFLQIKGVLYPVFFQLKLRHVLQTTDA</sequence>
<comment type="subcellular location">
    <subcellularLocation>
        <location evidence="1">Host cell</location>
    </subcellularLocation>
    <subcellularLocation>
        <location evidence="2">Secreted</location>
    </subcellularLocation>
</comment>
<evidence type="ECO:0000256" key="2">
    <source>
        <dbReference type="ARBA" id="ARBA00004613"/>
    </source>
</evidence>
<protein>
    <recommendedName>
        <fullName evidence="4">Crinkler effector protein N-terminal domain-containing protein</fullName>
    </recommendedName>
</protein>
<dbReference type="Proteomes" id="UP000738325">
    <property type="component" value="Unassembled WGS sequence"/>
</dbReference>
<dbReference type="GO" id="GO:0043657">
    <property type="term" value="C:host cell"/>
    <property type="evidence" value="ECO:0007669"/>
    <property type="project" value="UniProtKB-SubCell"/>
</dbReference>
<evidence type="ECO:0000313" key="6">
    <source>
        <dbReference type="Proteomes" id="UP000738325"/>
    </source>
</evidence>
<feature type="domain" description="Crinkler effector protein N-terminal" evidence="4">
    <location>
        <begin position="12"/>
        <end position="114"/>
    </location>
</feature>
<keyword evidence="3" id="KW-0964">Secreted</keyword>